<dbReference type="InterPro" id="IPR009959">
    <property type="entry name" value="Cyclase_SnoaL-like"/>
</dbReference>
<dbReference type="SUPFAM" id="SSF54427">
    <property type="entry name" value="NTF2-like"/>
    <property type="match status" value="1"/>
</dbReference>
<comment type="caution">
    <text evidence="1">The sequence shown here is derived from an EMBL/GenBank/DDBJ whole genome shotgun (WGS) entry which is preliminary data.</text>
</comment>
<dbReference type="Proteomes" id="UP001500037">
    <property type="component" value="Unassembled WGS sequence"/>
</dbReference>
<name>A0ABN1WG12_9ACTN</name>
<dbReference type="EMBL" id="BAAALF010000086">
    <property type="protein sequence ID" value="GAA1249148.1"/>
    <property type="molecule type" value="Genomic_DNA"/>
</dbReference>
<organism evidence="1 2">
    <name type="scientific">Kitasatospora nipponensis</name>
    <dbReference type="NCBI Taxonomy" id="258049"/>
    <lineage>
        <taxon>Bacteria</taxon>
        <taxon>Bacillati</taxon>
        <taxon>Actinomycetota</taxon>
        <taxon>Actinomycetes</taxon>
        <taxon>Kitasatosporales</taxon>
        <taxon>Streptomycetaceae</taxon>
        <taxon>Kitasatospora</taxon>
    </lineage>
</organism>
<evidence type="ECO:0008006" key="3">
    <source>
        <dbReference type="Google" id="ProtNLM"/>
    </source>
</evidence>
<protein>
    <recommendedName>
        <fullName evidence="3">SnoaL-like polyketide cyclase</fullName>
    </recommendedName>
</protein>
<evidence type="ECO:0000313" key="1">
    <source>
        <dbReference type="EMBL" id="GAA1249148.1"/>
    </source>
</evidence>
<dbReference type="Pfam" id="PF07366">
    <property type="entry name" value="SnoaL"/>
    <property type="match status" value="1"/>
</dbReference>
<evidence type="ECO:0000313" key="2">
    <source>
        <dbReference type="Proteomes" id="UP001500037"/>
    </source>
</evidence>
<proteinExistence type="predicted"/>
<dbReference type="Gene3D" id="3.10.450.50">
    <property type="match status" value="1"/>
</dbReference>
<sequence length="149" mass="15857">MSASASASANALLAEPWKALWNNDLSLTDKIIAPDFVAHAAPITGSGDDTVHGREGLNGWVAGIHTILHDLDFEITVGPIATEDYLVVRWLAEGTYAGGFPGASEEAVGNRVRFTGTDTLLVKDGMLAEYWANADSLLFVTQLGVRELS</sequence>
<dbReference type="RefSeq" id="WP_344443718.1">
    <property type="nucleotide sequence ID" value="NZ_BAAALF010000086.1"/>
</dbReference>
<dbReference type="InterPro" id="IPR032710">
    <property type="entry name" value="NTF2-like_dom_sf"/>
</dbReference>
<gene>
    <name evidence="1" type="ORF">GCM10009665_44970</name>
</gene>
<reference evidence="1 2" key="1">
    <citation type="journal article" date="2019" name="Int. J. Syst. Evol. Microbiol.">
        <title>The Global Catalogue of Microorganisms (GCM) 10K type strain sequencing project: providing services to taxonomists for standard genome sequencing and annotation.</title>
        <authorList>
            <consortium name="The Broad Institute Genomics Platform"/>
            <consortium name="The Broad Institute Genome Sequencing Center for Infectious Disease"/>
            <person name="Wu L."/>
            <person name="Ma J."/>
        </authorList>
    </citation>
    <scope>NUCLEOTIDE SEQUENCE [LARGE SCALE GENOMIC DNA]</scope>
    <source>
        <strain evidence="1 2">JCM 13004</strain>
    </source>
</reference>
<keyword evidence="2" id="KW-1185">Reference proteome</keyword>
<accession>A0ABN1WG12</accession>